<dbReference type="InterPro" id="IPR012094">
    <property type="entry name" value="tRNA_Ile_lys_synt"/>
</dbReference>
<dbReference type="HAMAP" id="MF_01161">
    <property type="entry name" value="tRNA_Ile_lys_synt"/>
    <property type="match status" value="1"/>
</dbReference>
<evidence type="ECO:0000256" key="4">
    <source>
        <dbReference type="ARBA" id="ARBA00022741"/>
    </source>
</evidence>
<dbReference type="Gene3D" id="3.40.50.620">
    <property type="entry name" value="HUPs"/>
    <property type="match status" value="1"/>
</dbReference>
<reference evidence="11" key="1">
    <citation type="submission" date="2016-10" db="EMBL/GenBank/DDBJ databases">
        <authorList>
            <person name="Varghese N."/>
            <person name="Submissions S."/>
        </authorList>
    </citation>
    <scope>NUCLEOTIDE SEQUENCE [LARGE SCALE GENOMIC DNA]</scope>
    <source>
        <strain evidence="11">DSM 21368</strain>
    </source>
</reference>
<evidence type="ECO:0000256" key="3">
    <source>
        <dbReference type="ARBA" id="ARBA00022694"/>
    </source>
</evidence>
<dbReference type="InterPro" id="IPR012795">
    <property type="entry name" value="tRNA_Ile_lys_synt_N"/>
</dbReference>
<dbReference type="EC" id="6.3.4.19" evidence="7"/>
<comment type="domain">
    <text evidence="7">The N-terminal region contains the highly conserved SGGXDS motif, predicted to be a P-loop motif involved in ATP binding.</text>
</comment>
<dbReference type="InterPro" id="IPR011063">
    <property type="entry name" value="TilS/TtcA_N"/>
</dbReference>
<dbReference type="InterPro" id="IPR014729">
    <property type="entry name" value="Rossmann-like_a/b/a_fold"/>
</dbReference>
<dbReference type="RefSeq" id="WP_089774359.1">
    <property type="nucleotide sequence ID" value="NZ_FNTX01000002.1"/>
</dbReference>
<comment type="similarity">
    <text evidence="7">Belongs to the tRNA(Ile)-lysidine synthase family.</text>
</comment>
<dbReference type="AlphaFoldDB" id="A0A1H5MRW3"/>
<evidence type="ECO:0000256" key="5">
    <source>
        <dbReference type="ARBA" id="ARBA00022840"/>
    </source>
</evidence>
<evidence type="ECO:0000256" key="2">
    <source>
        <dbReference type="ARBA" id="ARBA00022598"/>
    </source>
</evidence>
<evidence type="ECO:0000259" key="9">
    <source>
        <dbReference type="Pfam" id="PF09179"/>
    </source>
</evidence>
<dbReference type="Proteomes" id="UP000199220">
    <property type="component" value="Unassembled WGS sequence"/>
</dbReference>
<comment type="catalytic activity">
    <reaction evidence="6 7">
        <text>cytidine(34) in tRNA(Ile2) + L-lysine + ATP = lysidine(34) in tRNA(Ile2) + AMP + diphosphate + H(+)</text>
        <dbReference type="Rhea" id="RHEA:43744"/>
        <dbReference type="Rhea" id="RHEA-COMP:10625"/>
        <dbReference type="Rhea" id="RHEA-COMP:10670"/>
        <dbReference type="ChEBI" id="CHEBI:15378"/>
        <dbReference type="ChEBI" id="CHEBI:30616"/>
        <dbReference type="ChEBI" id="CHEBI:32551"/>
        <dbReference type="ChEBI" id="CHEBI:33019"/>
        <dbReference type="ChEBI" id="CHEBI:82748"/>
        <dbReference type="ChEBI" id="CHEBI:83665"/>
        <dbReference type="ChEBI" id="CHEBI:456215"/>
        <dbReference type="EC" id="6.3.4.19"/>
    </reaction>
</comment>
<feature type="domain" description="tRNA(Ile)-lysidine/2-thiocytidine synthase N-terminal" evidence="8">
    <location>
        <begin position="34"/>
        <end position="199"/>
    </location>
</feature>
<keyword evidence="1 7" id="KW-0963">Cytoplasm</keyword>
<dbReference type="NCBIfam" id="TIGR02432">
    <property type="entry name" value="lysidine_TilS_N"/>
    <property type="match status" value="1"/>
</dbReference>
<dbReference type="Pfam" id="PF09179">
    <property type="entry name" value="TilS"/>
    <property type="match status" value="1"/>
</dbReference>
<evidence type="ECO:0000256" key="6">
    <source>
        <dbReference type="ARBA" id="ARBA00048539"/>
    </source>
</evidence>
<evidence type="ECO:0000256" key="1">
    <source>
        <dbReference type="ARBA" id="ARBA00022490"/>
    </source>
</evidence>
<dbReference type="Pfam" id="PF01171">
    <property type="entry name" value="ATP_bind_3"/>
    <property type="match status" value="1"/>
</dbReference>
<dbReference type="GO" id="GO:0005737">
    <property type="term" value="C:cytoplasm"/>
    <property type="evidence" value="ECO:0007669"/>
    <property type="project" value="UniProtKB-SubCell"/>
</dbReference>
<evidence type="ECO:0000313" key="11">
    <source>
        <dbReference type="Proteomes" id="UP000199220"/>
    </source>
</evidence>
<proteinExistence type="inferred from homology"/>
<keyword evidence="5 7" id="KW-0067">ATP-binding</keyword>
<dbReference type="SUPFAM" id="SSF82829">
    <property type="entry name" value="MesJ substrate recognition domain-like"/>
    <property type="match status" value="1"/>
</dbReference>
<dbReference type="EMBL" id="FNTX01000002">
    <property type="protein sequence ID" value="SEE92026.1"/>
    <property type="molecule type" value="Genomic_DNA"/>
</dbReference>
<dbReference type="SUPFAM" id="SSF52402">
    <property type="entry name" value="Adenine nucleotide alpha hydrolases-like"/>
    <property type="match status" value="1"/>
</dbReference>
<keyword evidence="3 7" id="KW-0819">tRNA processing</keyword>
<dbReference type="Gene3D" id="1.20.59.20">
    <property type="match status" value="1"/>
</dbReference>
<evidence type="ECO:0000313" key="10">
    <source>
        <dbReference type="EMBL" id="SEE92026.1"/>
    </source>
</evidence>
<keyword evidence="4 7" id="KW-0547">Nucleotide-binding</keyword>
<evidence type="ECO:0000256" key="7">
    <source>
        <dbReference type="HAMAP-Rule" id="MF_01161"/>
    </source>
</evidence>
<keyword evidence="11" id="KW-1185">Reference proteome</keyword>
<organism evidence="10 11">
    <name type="scientific">Ruania alba</name>
    <dbReference type="NCBI Taxonomy" id="648782"/>
    <lineage>
        <taxon>Bacteria</taxon>
        <taxon>Bacillati</taxon>
        <taxon>Actinomycetota</taxon>
        <taxon>Actinomycetes</taxon>
        <taxon>Micrococcales</taxon>
        <taxon>Ruaniaceae</taxon>
        <taxon>Ruania</taxon>
    </lineage>
</organism>
<sequence length="351" mass="36601">MPGPQPPVARVRHTVRTFLDERLATGRLRPGDLLLVACSGGPDSLALAAATAFVAPRLGLRAGAVVVDHGLQGGSATIADTARAACADLDLEPATVVRVQMPPDNPDGPEGGARAVRYNALTEEVARTGAAAVLLGHTRDDQAETVLLALARGSGTRSLAGMAAVREPFWRPLLSATRADTHAVCEALGLPVWHDPSNAVDGPWRTADGEPLRRSAIRHVVLPTLTEALGPGVPESLARTAELARADAVLLDELTDQAWERLACSEPNGTVTAPVGELAEVPTAVRRRLLRRLALAAGCPGGALSHAHTERMDALVIAWTGQGPVHLPGGIDAVRTCGRLVLRVGPARPAR</sequence>
<accession>A0A1H5MRW3</accession>
<dbReference type="InterPro" id="IPR015262">
    <property type="entry name" value="tRNA_Ile_lys_synt_subst-bd"/>
</dbReference>
<dbReference type="GO" id="GO:0032267">
    <property type="term" value="F:tRNA(Ile)-lysidine synthase activity"/>
    <property type="evidence" value="ECO:0007669"/>
    <property type="project" value="UniProtKB-EC"/>
</dbReference>
<evidence type="ECO:0000259" key="8">
    <source>
        <dbReference type="Pfam" id="PF01171"/>
    </source>
</evidence>
<dbReference type="PANTHER" id="PTHR43033:SF1">
    <property type="entry name" value="TRNA(ILE)-LYSIDINE SYNTHASE-RELATED"/>
    <property type="match status" value="1"/>
</dbReference>
<protein>
    <recommendedName>
        <fullName evidence="7">tRNA(Ile)-lysidine synthase</fullName>
        <ecNumber evidence="7">6.3.4.19</ecNumber>
    </recommendedName>
    <alternativeName>
        <fullName evidence="7">tRNA(Ile)-2-lysyl-cytidine synthase</fullName>
    </alternativeName>
    <alternativeName>
        <fullName evidence="7">tRNA(Ile)-lysidine synthetase</fullName>
    </alternativeName>
</protein>
<dbReference type="STRING" id="648782.SAMN04488554_3591"/>
<dbReference type="GO" id="GO:0006400">
    <property type="term" value="P:tRNA modification"/>
    <property type="evidence" value="ECO:0007669"/>
    <property type="project" value="UniProtKB-UniRule"/>
</dbReference>
<dbReference type="OrthoDB" id="5244702at2"/>
<gene>
    <name evidence="7" type="primary">tilS</name>
    <name evidence="10" type="ORF">SAMN04488554_3591</name>
</gene>
<comment type="function">
    <text evidence="7">Ligates lysine onto the cytidine present at position 34 of the AUA codon-specific tRNA(Ile) that contains the anticodon CAU, in an ATP-dependent manner. Cytidine is converted to lysidine, thus changing the amino acid specificity of the tRNA from methionine to isoleucine.</text>
</comment>
<feature type="domain" description="tRNA(Ile)-lysidine synthase substrate-binding" evidence="9">
    <location>
        <begin position="275"/>
        <end position="340"/>
    </location>
</feature>
<feature type="binding site" evidence="7">
    <location>
        <begin position="39"/>
        <end position="44"/>
    </location>
    <ligand>
        <name>ATP</name>
        <dbReference type="ChEBI" id="CHEBI:30616"/>
    </ligand>
</feature>
<dbReference type="CDD" id="cd01992">
    <property type="entry name" value="TilS_N"/>
    <property type="match status" value="1"/>
</dbReference>
<comment type="subcellular location">
    <subcellularLocation>
        <location evidence="7">Cytoplasm</location>
    </subcellularLocation>
</comment>
<dbReference type="PANTHER" id="PTHR43033">
    <property type="entry name" value="TRNA(ILE)-LYSIDINE SYNTHASE-RELATED"/>
    <property type="match status" value="1"/>
</dbReference>
<dbReference type="GO" id="GO:0005524">
    <property type="term" value="F:ATP binding"/>
    <property type="evidence" value="ECO:0007669"/>
    <property type="project" value="UniProtKB-UniRule"/>
</dbReference>
<keyword evidence="2 7" id="KW-0436">Ligase</keyword>
<name>A0A1H5MRW3_9MICO</name>